<name>A0A1Z5H544_9LACO</name>
<gene>
    <name evidence="2" type="ORF">IWT5_00682</name>
</gene>
<proteinExistence type="predicted"/>
<dbReference type="AlphaFoldDB" id="A0A1Z5H544"/>
<keyword evidence="1" id="KW-0812">Transmembrane</keyword>
<protein>
    <submittedName>
        <fullName evidence="2">Uncharacterized protein</fullName>
    </submittedName>
</protein>
<evidence type="ECO:0000313" key="2">
    <source>
        <dbReference type="EMBL" id="GAT18408.1"/>
    </source>
</evidence>
<dbReference type="Proteomes" id="UP000223370">
    <property type="component" value="Unassembled WGS sequence"/>
</dbReference>
<keyword evidence="3" id="KW-1185">Reference proteome</keyword>
<evidence type="ECO:0000313" key="3">
    <source>
        <dbReference type="Proteomes" id="UP000223370"/>
    </source>
</evidence>
<keyword evidence="1" id="KW-0472">Membrane</keyword>
<comment type="caution">
    <text evidence="2">The sequence shown here is derived from an EMBL/GenBank/DDBJ whole genome shotgun (WGS) entry which is preliminary data.</text>
</comment>
<keyword evidence="1" id="KW-1133">Transmembrane helix</keyword>
<dbReference type="EMBL" id="BCMJ01000002">
    <property type="protein sequence ID" value="GAT18408.1"/>
    <property type="molecule type" value="Genomic_DNA"/>
</dbReference>
<evidence type="ECO:0000256" key="1">
    <source>
        <dbReference type="SAM" id="Phobius"/>
    </source>
</evidence>
<feature type="transmembrane region" description="Helical" evidence="1">
    <location>
        <begin position="12"/>
        <end position="29"/>
    </location>
</feature>
<sequence>MMLKGLVNDYCLLVLFFAVIKKNVQIIYLRAQLIGDKMWTLKQIDEI</sequence>
<organism evidence="2 3">
    <name type="scientific">Secundilactobacillus silagincola</name>
    <dbReference type="NCBI Taxonomy" id="1714681"/>
    <lineage>
        <taxon>Bacteria</taxon>
        <taxon>Bacillati</taxon>
        <taxon>Bacillota</taxon>
        <taxon>Bacilli</taxon>
        <taxon>Lactobacillales</taxon>
        <taxon>Lactobacillaceae</taxon>
        <taxon>Secundilactobacillus</taxon>
    </lineage>
</organism>
<accession>A0A1Z5H544</accession>
<reference evidence="2 3" key="1">
    <citation type="submission" date="2015-11" db="EMBL/GenBank/DDBJ databases">
        <title>Draft genome sequences of new species of the genus Lactobacillus isolated from orchardgrass silage.</title>
        <authorList>
            <person name="Tohno M."/>
            <person name="Tanizawa Y."/>
            <person name="Arita M."/>
        </authorList>
    </citation>
    <scope>NUCLEOTIDE SEQUENCE [LARGE SCALE GENOMIC DNA]</scope>
    <source>
        <strain evidence="2 3">IWT5</strain>
    </source>
</reference>